<sequence length="261" mass="30663">MTLFDFKLKPLTDIAPWGEEPNLSLHWYGLTDGIYFMNVGKDQLFRYSDEAVEYWKKEYSDFEVFFDYQVARIYEDLLSILPDVLQPIPQCIYEYISTVENQQTWSDKLAQIFDETDNESIEDTYYLASEWLFHRRLQGMGGGPDIMLFRTGEKIHIRWDNESIRIDGFQAWSATRGEYQLTVDEFIDEVHSFHQRLIFDMAERVHTIATNNPFPHVKIDIVNLTKEHEERACSLSTALSNEPHVDNWVSVIEANKKLLGT</sequence>
<proteinExistence type="predicted"/>
<comment type="caution">
    <text evidence="1">The sequence shown here is derived from an EMBL/GenBank/DDBJ whole genome shotgun (WGS) entry which is preliminary data.</text>
</comment>
<reference evidence="1 2" key="1">
    <citation type="submission" date="2024-05" db="EMBL/GenBank/DDBJ databases">
        <title>Genome sequencing of Marine Estuary Bacteria, Shewanella vesiculosa and S. baltica, and Pseudomonas syringae.</title>
        <authorList>
            <person name="Gurung A."/>
            <person name="Maclea K.S."/>
        </authorList>
    </citation>
    <scope>NUCLEOTIDE SEQUENCE [LARGE SCALE GENOMIC DNA]</scope>
    <source>
        <strain evidence="1 2">1A</strain>
    </source>
</reference>
<dbReference type="InterPro" id="IPR046026">
    <property type="entry name" value="DUF5984"/>
</dbReference>
<evidence type="ECO:0000313" key="1">
    <source>
        <dbReference type="EMBL" id="MEO3683480.1"/>
    </source>
</evidence>
<dbReference type="RefSeq" id="WP_347690511.1">
    <property type="nucleotide sequence ID" value="NZ_JBDPZN010000006.1"/>
</dbReference>
<gene>
    <name evidence="1" type="ORF">ABHN84_14455</name>
</gene>
<evidence type="ECO:0000313" key="2">
    <source>
        <dbReference type="Proteomes" id="UP001477278"/>
    </source>
</evidence>
<keyword evidence="2" id="KW-1185">Reference proteome</keyword>
<dbReference type="Pfam" id="PF19446">
    <property type="entry name" value="DUF5984"/>
    <property type="match status" value="1"/>
</dbReference>
<dbReference type="Proteomes" id="UP001477278">
    <property type="component" value="Unassembled WGS sequence"/>
</dbReference>
<accession>A0ABV0FRN0</accession>
<protein>
    <submittedName>
        <fullName evidence="1">DUF5984 family protein</fullName>
    </submittedName>
</protein>
<dbReference type="EMBL" id="JBDPZN010000006">
    <property type="protein sequence ID" value="MEO3683480.1"/>
    <property type="molecule type" value="Genomic_DNA"/>
</dbReference>
<name>A0ABV0FRN0_9GAMM</name>
<organism evidence="1 2">
    <name type="scientific">Shewanella vesiculosa</name>
    <dbReference type="NCBI Taxonomy" id="518738"/>
    <lineage>
        <taxon>Bacteria</taxon>
        <taxon>Pseudomonadati</taxon>
        <taxon>Pseudomonadota</taxon>
        <taxon>Gammaproteobacteria</taxon>
        <taxon>Alteromonadales</taxon>
        <taxon>Shewanellaceae</taxon>
        <taxon>Shewanella</taxon>
    </lineage>
</organism>